<keyword evidence="2" id="KW-1185">Reference proteome</keyword>
<sequence length="70" mass="7626">MTVFNVETSLDTAIQAVAEAEQRQAGHVGRMTEMSGEEQARARHGLVEIEHTLVLARAHLSLLRSLGTEA</sequence>
<dbReference type="EMBL" id="VZZK01000004">
    <property type="protein sequence ID" value="KAB1080600.1"/>
    <property type="molecule type" value="Genomic_DNA"/>
</dbReference>
<gene>
    <name evidence="1" type="ORF">F6X53_05270</name>
</gene>
<evidence type="ECO:0000313" key="2">
    <source>
        <dbReference type="Proteomes" id="UP000474159"/>
    </source>
</evidence>
<organism evidence="1 2">
    <name type="scientific">Methylobacterium soli</name>
    <dbReference type="NCBI Taxonomy" id="553447"/>
    <lineage>
        <taxon>Bacteria</taxon>
        <taxon>Pseudomonadati</taxon>
        <taxon>Pseudomonadota</taxon>
        <taxon>Alphaproteobacteria</taxon>
        <taxon>Hyphomicrobiales</taxon>
        <taxon>Methylobacteriaceae</taxon>
        <taxon>Methylobacterium</taxon>
    </lineage>
</organism>
<reference evidence="1 2" key="1">
    <citation type="submission" date="2019-09" db="EMBL/GenBank/DDBJ databases">
        <title>YIM 48816 draft genome.</title>
        <authorList>
            <person name="Jiang L."/>
        </authorList>
    </citation>
    <scope>NUCLEOTIDE SEQUENCE [LARGE SCALE GENOMIC DNA]</scope>
    <source>
        <strain evidence="1 2">YIM 48816</strain>
    </source>
</reference>
<proteinExistence type="predicted"/>
<dbReference type="AlphaFoldDB" id="A0A6L3T1U0"/>
<dbReference type="Proteomes" id="UP000474159">
    <property type="component" value="Unassembled WGS sequence"/>
</dbReference>
<accession>A0A6L3T1U0</accession>
<protein>
    <submittedName>
        <fullName evidence="1">Uncharacterized protein</fullName>
    </submittedName>
</protein>
<comment type="caution">
    <text evidence="1">The sequence shown here is derived from an EMBL/GenBank/DDBJ whole genome shotgun (WGS) entry which is preliminary data.</text>
</comment>
<dbReference type="RefSeq" id="WP_150997919.1">
    <property type="nucleotide sequence ID" value="NZ_BPQY01000057.1"/>
</dbReference>
<name>A0A6L3T1U0_9HYPH</name>
<evidence type="ECO:0000313" key="1">
    <source>
        <dbReference type="EMBL" id="KAB1080600.1"/>
    </source>
</evidence>